<evidence type="ECO:0000256" key="1">
    <source>
        <dbReference type="SAM" id="Phobius"/>
    </source>
</evidence>
<reference evidence="3" key="1">
    <citation type="submission" date="2017-02" db="UniProtKB">
        <authorList>
            <consortium name="WormBaseParasite"/>
        </authorList>
    </citation>
    <scope>IDENTIFICATION</scope>
</reference>
<dbReference type="Proteomes" id="UP000036681">
    <property type="component" value="Unplaced"/>
</dbReference>
<accession>A0A0M3IQX4</accession>
<evidence type="ECO:0000313" key="3">
    <source>
        <dbReference type="WBParaSite" id="ALUE_0002115201-mRNA-1"/>
    </source>
</evidence>
<proteinExistence type="predicted"/>
<organism evidence="2 3">
    <name type="scientific">Ascaris lumbricoides</name>
    <name type="common">Giant roundworm</name>
    <dbReference type="NCBI Taxonomy" id="6252"/>
    <lineage>
        <taxon>Eukaryota</taxon>
        <taxon>Metazoa</taxon>
        <taxon>Ecdysozoa</taxon>
        <taxon>Nematoda</taxon>
        <taxon>Chromadorea</taxon>
        <taxon>Rhabditida</taxon>
        <taxon>Spirurina</taxon>
        <taxon>Ascaridomorpha</taxon>
        <taxon>Ascaridoidea</taxon>
        <taxon>Ascarididae</taxon>
        <taxon>Ascaris</taxon>
    </lineage>
</organism>
<keyword evidence="1" id="KW-1133">Transmembrane helix</keyword>
<keyword evidence="1" id="KW-0472">Membrane</keyword>
<sequence>MVIRTCALDSGTLTADTGKRLYGYRIVVISNTKAINIQVACKHVIPMIVRISHCGHFKYEGYQYSGCVQACDTDGCNIATKNNSFYCLTFILPIIVLLLEYSFIDEFLLICINFLCKFMQQFKTIIYHRWFSILRRFFFLSHS</sequence>
<feature type="transmembrane region" description="Helical" evidence="1">
    <location>
        <begin position="90"/>
        <end position="116"/>
    </location>
</feature>
<name>A0A0M3IQX4_ASCLU</name>
<keyword evidence="2" id="KW-1185">Reference proteome</keyword>
<keyword evidence="1" id="KW-0812">Transmembrane</keyword>
<dbReference type="AlphaFoldDB" id="A0A0M3IQX4"/>
<evidence type="ECO:0000313" key="2">
    <source>
        <dbReference type="Proteomes" id="UP000036681"/>
    </source>
</evidence>
<protein>
    <submittedName>
        <fullName evidence="3">ZP domain-containing protein</fullName>
    </submittedName>
</protein>
<dbReference type="PANTHER" id="PTHR38332">
    <property type="entry name" value="PROTEIN CBG11604"/>
    <property type="match status" value="1"/>
</dbReference>
<dbReference type="WBParaSite" id="ALUE_0002115201-mRNA-1">
    <property type="protein sequence ID" value="ALUE_0002115201-mRNA-1"/>
    <property type="gene ID" value="ALUE_0002115201"/>
</dbReference>
<dbReference type="PANTHER" id="PTHR38332:SF1">
    <property type="entry name" value="RE49668P"/>
    <property type="match status" value="1"/>
</dbReference>